<dbReference type="Gene3D" id="3.30.559.30">
    <property type="entry name" value="Nonribosomal peptide synthetase, condensation domain"/>
    <property type="match status" value="1"/>
</dbReference>
<dbReference type="Pfam" id="PF00668">
    <property type="entry name" value="Condensation"/>
    <property type="match status" value="1"/>
</dbReference>
<dbReference type="Proteomes" id="UP001589810">
    <property type="component" value="Unassembled WGS sequence"/>
</dbReference>
<accession>A0ABV6MN44</accession>
<comment type="caution">
    <text evidence="2">The sequence shown here is derived from an EMBL/GenBank/DDBJ whole genome shotgun (WGS) entry which is preliminary data.</text>
</comment>
<keyword evidence="3" id="KW-1185">Reference proteome</keyword>
<dbReference type="EMBL" id="JBHLUD010000002">
    <property type="protein sequence ID" value="MFC0541604.1"/>
    <property type="molecule type" value="Genomic_DNA"/>
</dbReference>
<sequence>MQPPAIRKTGRELTLAQQALWFLQELAPDSSAYNVSGAVNLHFEVDVELMATAVRRTIAAHAVLDCVFRPVAGEVRRLPSRTPFSLDVHELALKDDKLEEFALGLVRRPFRLARDRPIRIALLRRENGPDILLLAAHHIVMDMASQLLTFREILSTYSALRAGTEPTPTAAAEFDEFVDRQRTYLESSKADAARKYWQGQLTDVPDNEIPTDLPRPDVYQFAGSAVEFGLSGKLMADVELAASARNTTTFAFLFSVFQLLLHVYSRQTDLLIGYPATLRAGSRFRESIGYFVNTLPLRARIDPDASFDTLLGNTIDQLWRGLMHRQFPFALMPRLVDAKREPDRAGLIEVMFVLTAEDPADPLAASLAPGARVEHAGLELSEYYLPQQQGQFDLTLQVQHSGGLARAELKYNTSLFTEQTARSLADDFVDLLDAAAAGALPARLREITDGGYTPVEAEER</sequence>
<gene>
    <name evidence="2" type="ORF">ACFFH7_08935</name>
</gene>
<evidence type="ECO:0000313" key="2">
    <source>
        <dbReference type="EMBL" id="MFC0541604.1"/>
    </source>
</evidence>
<dbReference type="SUPFAM" id="SSF52777">
    <property type="entry name" value="CoA-dependent acyltransferases"/>
    <property type="match status" value="2"/>
</dbReference>
<dbReference type="RefSeq" id="WP_273942367.1">
    <property type="nucleotide sequence ID" value="NZ_CP097263.1"/>
</dbReference>
<dbReference type="PANTHER" id="PTHR45527:SF1">
    <property type="entry name" value="FATTY ACID SYNTHASE"/>
    <property type="match status" value="1"/>
</dbReference>
<feature type="domain" description="Condensation" evidence="1">
    <location>
        <begin position="12"/>
        <end position="437"/>
    </location>
</feature>
<dbReference type="PANTHER" id="PTHR45527">
    <property type="entry name" value="NONRIBOSOMAL PEPTIDE SYNTHETASE"/>
    <property type="match status" value="1"/>
</dbReference>
<name>A0ABV6MN44_9PSEU</name>
<dbReference type="Gene3D" id="3.30.559.10">
    <property type="entry name" value="Chloramphenicol acetyltransferase-like domain"/>
    <property type="match status" value="1"/>
</dbReference>
<dbReference type="InterPro" id="IPR001242">
    <property type="entry name" value="Condensation_dom"/>
</dbReference>
<proteinExistence type="predicted"/>
<dbReference type="InterPro" id="IPR023213">
    <property type="entry name" value="CAT-like_dom_sf"/>
</dbReference>
<reference evidence="2 3" key="1">
    <citation type="submission" date="2024-09" db="EMBL/GenBank/DDBJ databases">
        <authorList>
            <person name="Sun Q."/>
            <person name="Mori K."/>
        </authorList>
    </citation>
    <scope>NUCLEOTIDE SEQUENCE [LARGE SCALE GENOMIC DNA]</scope>
    <source>
        <strain evidence="2 3">TBRC 1432</strain>
    </source>
</reference>
<evidence type="ECO:0000313" key="3">
    <source>
        <dbReference type="Proteomes" id="UP001589810"/>
    </source>
</evidence>
<evidence type="ECO:0000259" key="1">
    <source>
        <dbReference type="Pfam" id="PF00668"/>
    </source>
</evidence>
<organism evidence="2 3">
    <name type="scientific">Kutzneria chonburiensis</name>
    <dbReference type="NCBI Taxonomy" id="1483604"/>
    <lineage>
        <taxon>Bacteria</taxon>
        <taxon>Bacillati</taxon>
        <taxon>Actinomycetota</taxon>
        <taxon>Actinomycetes</taxon>
        <taxon>Pseudonocardiales</taxon>
        <taxon>Pseudonocardiaceae</taxon>
        <taxon>Kutzneria</taxon>
    </lineage>
</organism>
<protein>
    <submittedName>
        <fullName evidence="2">Condensation domain-containing protein</fullName>
    </submittedName>
</protein>